<keyword evidence="2 4" id="KW-0689">Ribosomal protein</keyword>
<name>A0ABQ4XSC9_9ASTR</name>
<organism evidence="5 6">
    <name type="scientific">Tanacetum coccineum</name>
    <dbReference type="NCBI Taxonomy" id="301880"/>
    <lineage>
        <taxon>Eukaryota</taxon>
        <taxon>Viridiplantae</taxon>
        <taxon>Streptophyta</taxon>
        <taxon>Embryophyta</taxon>
        <taxon>Tracheophyta</taxon>
        <taxon>Spermatophyta</taxon>
        <taxon>Magnoliopsida</taxon>
        <taxon>eudicotyledons</taxon>
        <taxon>Gunneridae</taxon>
        <taxon>Pentapetalae</taxon>
        <taxon>asterids</taxon>
        <taxon>campanulids</taxon>
        <taxon>Asterales</taxon>
        <taxon>Asteraceae</taxon>
        <taxon>Asteroideae</taxon>
        <taxon>Anthemideae</taxon>
        <taxon>Anthemidinae</taxon>
        <taxon>Tanacetum</taxon>
    </lineage>
</organism>
<reference evidence="5" key="1">
    <citation type="journal article" date="2022" name="Int. J. Mol. Sci.">
        <title>Draft Genome of Tanacetum Coccineum: Genomic Comparison of Closely Related Tanacetum-Family Plants.</title>
        <authorList>
            <person name="Yamashiro T."/>
            <person name="Shiraishi A."/>
            <person name="Nakayama K."/>
            <person name="Satake H."/>
        </authorList>
    </citation>
    <scope>NUCLEOTIDE SEQUENCE</scope>
</reference>
<dbReference type="Proteomes" id="UP001151760">
    <property type="component" value="Unassembled WGS sequence"/>
</dbReference>
<keyword evidence="3 4" id="KW-0687">Ribonucleoprotein</keyword>
<dbReference type="EMBL" id="BQNB010009753">
    <property type="protein sequence ID" value="GJS67927.1"/>
    <property type="molecule type" value="Genomic_DNA"/>
</dbReference>
<evidence type="ECO:0000256" key="1">
    <source>
        <dbReference type="ARBA" id="ARBA00009451"/>
    </source>
</evidence>
<accession>A0ABQ4XSC9</accession>
<comment type="similarity">
    <text evidence="1 4">Belongs to the universal ribosomal protein uL22 family.</text>
</comment>
<sequence length="92" mass="10351">MILGNAREIAHALRGMPLIKAKRYLEDVLAHKQAIPFTRLCRGNADIDVEVKGLDVDALHISHIQPETQTDSSMTQAANHNFAQYWISTRKV</sequence>
<protein>
    <submittedName>
        <fullName evidence="5">60S ribosomal protein L17-2-like protein</fullName>
    </submittedName>
</protein>
<keyword evidence="6" id="KW-1185">Reference proteome</keyword>
<dbReference type="InterPro" id="IPR036394">
    <property type="entry name" value="Ribosomal_uL22_sf"/>
</dbReference>
<evidence type="ECO:0000256" key="2">
    <source>
        <dbReference type="ARBA" id="ARBA00022980"/>
    </source>
</evidence>
<dbReference type="SUPFAM" id="SSF54843">
    <property type="entry name" value="Ribosomal protein L22"/>
    <property type="match status" value="1"/>
</dbReference>
<dbReference type="Pfam" id="PF00237">
    <property type="entry name" value="Ribosomal_L22"/>
    <property type="match status" value="1"/>
</dbReference>
<dbReference type="InterPro" id="IPR005721">
    <property type="entry name" value="Ribosomal_uL22_euk/arc"/>
</dbReference>
<dbReference type="Gene3D" id="3.90.470.10">
    <property type="entry name" value="Ribosomal protein L22/L17"/>
    <property type="match status" value="1"/>
</dbReference>
<dbReference type="InterPro" id="IPR001063">
    <property type="entry name" value="Ribosomal_uL22"/>
</dbReference>
<evidence type="ECO:0000256" key="4">
    <source>
        <dbReference type="RuleBase" id="RU004005"/>
    </source>
</evidence>
<dbReference type="PANTHER" id="PTHR11593">
    <property type="entry name" value="60S RIBOSOMAL PROTEIN L17"/>
    <property type="match status" value="1"/>
</dbReference>
<gene>
    <name evidence="5" type="ORF">Tco_0682492</name>
</gene>
<dbReference type="PANTHER" id="PTHR11593:SF10">
    <property type="entry name" value="60S RIBOSOMAL PROTEIN L17"/>
    <property type="match status" value="1"/>
</dbReference>
<evidence type="ECO:0000256" key="3">
    <source>
        <dbReference type="ARBA" id="ARBA00023274"/>
    </source>
</evidence>
<evidence type="ECO:0000313" key="5">
    <source>
        <dbReference type="EMBL" id="GJS67927.1"/>
    </source>
</evidence>
<proteinExistence type="inferred from homology"/>
<reference evidence="5" key="2">
    <citation type="submission" date="2022-01" db="EMBL/GenBank/DDBJ databases">
        <authorList>
            <person name="Yamashiro T."/>
            <person name="Shiraishi A."/>
            <person name="Satake H."/>
            <person name="Nakayama K."/>
        </authorList>
    </citation>
    <scope>NUCLEOTIDE SEQUENCE</scope>
</reference>
<evidence type="ECO:0000313" key="6">
    <source>
        <dbReference type="Proteomes" id="UP001151760"/>
    </source>
</evidence>
<comment type="caution">
    <text evidence="5">The sequence shown here is derived from an EMBL/GenBank/DDBJ whole genome shotgun (WGS) entry which is preliminary data.</text>
</comment>